<dbReference type="Pfam" id="PF14595">
    <property type="entry name" value="Thioredoxin_9"/>
    <property type="match status" value="1"/>
</dbReference>
<feature type="domain" description="Thioredoxin" evidence="1">
    <location>
        <begin position="13"/>
        <end position="169"/>
    </location>
</feature>
<dbReference type="InterPro" id="IPR013766">
    <property type="entry name" value="Thioredoxin_domain"/>
</dbReference>
<organism evidence="2">
    <name type="scientific">marine sediment metagenome</name>
    <dbReference type="NCBI Taxonomy" id="412755"/>
    <lineage>
        <taxon>unclassified sequences</taxon>
        <taxon>metagenomes</taxon>
        <taxon>ecological metagenomes</taxon>
    </lineage>
</organism>
<dbReference type="AlphaFoldDB" id="A0A0F9J4X3"/>
<proteinExistence type="predicted"/>
<protein>
    <recommendedName>
        <fullName evidence="1">Thioredoxin domain-containing protein</fullName>
    </recommendedName>
</protein>
<evidence type="ECO:0000259" key="1">
    <source>
        <dbReference type="PROSITE" id="PS51352"/>
    </source>
</evidence>
<dbReference type="EMBL" id="LAZR01017307">
    <property type="protein sequence ID" value="KKM00966.1"/>
    <property type="molecule type" value="Genomic_DNA"/>
</dbReference>
<name>A0A0F9J4X3_9ZZZZ</name>
<evidence type="ECO:0000313" key="2">
    <source>
        <dbReference type="EMBL" id="KKM00966.1"/>
    </source>
</evidence>
<dbReference type="PROSITE" id="PS51352">
    <property type="entry name" value="THIOREDOXIN_2"/>
    <property type="match status" value="1"/>
</dbReference>
<gene>
    <name evidence="2" type="ORF">LCGC14_1799160</name>
</gene>
<dbReference type="Gene3D" id="3.40.30.10">
    <property type="entry name" value="Glutaredoxin"/>
    <property type="match status" value="1"/>
</dbReference>
<sequence>MKTNLEDLKWSDLTSPTLSPDNYLEKYENRVKKNYESYKPKIEILENIKIKLENKNQKLKIVALGADWCPDCSVNVPKMIKIVKSIDTSKVELEILYGVMVNALHKPGETIWHKKRSPPEAVNPKFDLSKIPTFYFFDENGNYLGVIVEHPKYGSTLEEDTLEILEKNL</sequence>
<dbReference type="SUPFAM" id="SSF52833">
    <property type="entry name" value="Thioredoxin-like"/>
    <property type="match status" value="1"/>
</dbReference>
<dbReference type="InterPro" id="IPR036249">
    <property type="entry name" value="Thioredoxin-like_sf"/>
</dbReference>
<comment type="caution">
    <text evidence="2">The sequence shown here is derived from an EMBL/GenBank/DDBJ whole genome shotgun (WGS) entry which is preliminary data.</text>
</comment>
<accession>A0A0F9J4X3</accession>
<reference evidence="2" key="1">
    <citation type="journal article" date="2015" name="Nature">
        <title>Complex archaea that bridge the gap between prokaryotes and eukaryotes.</title>
        <authorList>
            <person name="Spang A."/>
            <person name="Saw J.H."/>
            <person name="Jorgensen S.L."/>
            <person name="Zaremba-Niedzwiedzka K."/>
            <person name="Martijn J."/>
            <person name="Lind A.E."/>
            <person name="van Eijk R."/>
            <person name="Schleper C."/>
            <person name="Guy L."/>
            <person name="Ettema T.J."/>
        </authorList>
    </citation>
    <scope>NUCLEOTIDE SEQUENCE</scope>
</reference>